<dbReference type="EMBL" id="VFMM01000001">
    <property type="protein sequence ID" value="TQJ16384.1"/>
    <property type="molecule type" value="Genomic_DNA"/>
</dbReference>
<keyword evidence="3" id="KW-0804">Transcription</keyword>
<name>A0A542EMA7_9ACTN</name>
<dbReference type="Pfam" id="PF00356">
    <property type="entry name" value="LacI"/>
    <property type="match status" value="1"/>
</dbReference>
<organism evidence="5 6">
    <name type="scientific">Kribbella jejuensis</name>
    <dbReference type="NCBI Taxonomy" id="236068"/>
    <lineage>
        <taxon>Bacteria</taxon>
        <taxon>Bacillati</taxon>
        <taxon>Actinomycetota</taxon>
        <taxon>Actinomycetes</taxon>
        <taxon>Propionibacteriales</taxon>
        <taxon>Kribbellaceae</taxon>
        <taxon>Kribbella</taxon>
    </lineage>
</organism>
<dbReference type="SUPFAM" id="SSF53822">
    <property type="entry name" value="Periplasmic binding protein-like I"/>
    <property type="match status" value="1"/>
</dbReference>
<dbReference type="RefSeq" id="WP_141852094.1">
    <property type="nucleotide sequence ID" value="NZ_BAAAKA010000047.1"/>
</dbReference>
<dbReference type="PROSITE" id="PS50932">
    <property type="entry name" value="HTH_LACI_2"/>
    <property type="match status" value="1"/>
</dbReference>
<dbReference type="GO" id="GO:0003700">
    <property type="term" value="F:DNA-binding transcription factor activity"/>
    <property type="evidence" value="ECO:0007669"/>
    <property type="project" value="TreeGrafter"/>
</dbReference>
<dbReference type="SMART" id="SM00354">
    <property type="entry name" value="HTH_LACI"/>
    <property type="match status" value="1"/>
</dbReference>
<evidence type="ECO:0000256" key="3">
    <source>
        <dbReference type="ARBA" id="ARBA00023163"/>
    </source>
</evidence>
<evidence type="ECO:0000256" key="2">
    <source>
        <dbReference type="ARBA" id="ARBA00023125"/>
    </source>
</evidence>
<dbReference type="InterPro" id="IPR000843">
    <property type="entry name" value="HTH_LacI"/>
</dbReference>
<dbReference type="PANTHER" id="PTHR30146:SF138">
    <property type="entry name" value="TRANSCRIPTIONAL REGULATORY PROTEIN"/>
    <property type="match status" value="1"/>
</dbReference>
<proteinExistence type="predicted"/>
<reference evidence="5 6" key="1">
    <citation type="submission" date="2019-06" db="EMBL/GenBank/DDBJ databases">
        <title>Sequencing the genomes of 1000 actinobacteria strains.</title>
        <authorList>
            <person name="Klenk H.-P."/>
        </authorList>
    </citation>
    <scope>NUCLEOTIDE SEQUENCE [LARGE SCALE GENOMIC DNA]</scope>
    <source>
        <strain evidence="5 6">DSM 17305</strain>
    </source>
</reference>
<keyword evidence="1" id="KW-0805">Transcription regulation</keyword>
<evidence type="ECO:0000256" key="1">
    <source>
        <dbReference type="ARBA" id="ARBA00023015"/>
    </source>
</evidence>
<evidence type="ECO:0000313" key="5">
    <source>
        <dbReference type="EMBL" id="TQJ16384.1"/>
    </source>
</evidence>
<dbReference type="Gene3D" id="3.40.50.2300">
    <property type="match status" value="2"/>
</dbReference>
<gene>
    <name evidence="5" type="ORF">FB475_0478</name>
</gene>
<comment type="caution">
    <text evidence="5">The sequence shown here is derived from an EMBL/GenBank/DDBJ whole genome shotgun (WGS) entry which is preliminary data.</text>
</comment>
<sequence>MNPTLTDVAQRAGVSLSTASRAFSDPDRIGRDTLRRIVTAAEEIGYVASAGRRSRAGGLPTRSATVAIIVPDIGNPVFASFVKAAQAHGWNRRQTVVLTDTDGSPDREREIIGELHERVDGFIVCSPRLPAHDIAELCGDTPLVLVNRTSDETNSVVPDAADGLRQALEYLRVLGHEHVAYAQGSPLSWSNQNRVDAIQHLAEQSDIELELIGWQAETVAGGQAAAASVVASGATAVIAHNDLMALGIMAGATALGIEVPGDLSIIGVDDTPLAEVARPTLTSIQVPMSRAGVMSVDMLHQQLTADLGQSAVEPRVVTLPTQLVVRQSTGPVAGWTPARRERSDR</sequence>
<evidence type="ECO:0000313" key="6">
    <source>
        <dbReference type="Proteomes" id="UP000316298"/>
    </source>
</evidence>
<protein>
    <submittedName>
        <fullName evidence="5">LacI family transcriptional regulator</fullName>
    </submittedName>
</protein>
<dbReference type="OrthoDB" id="3258243at2"/>
<dbReference type="AlphaFoldDB" id="A0A542EMA7"/>
<dbReference type="PANTHER" id="PTHR30146">
    <property type="entry name" value="LACI-RELATED TRANSCRIPTIONAL REPRESSOR"/>
    <property type="match status" value="1"/>
</dbReference>
<dbReference type="InterPro" id="IPR028082">
    <property type="entry name" value="Peripla_BP_I"/>
</dbReference>
<dbReference type="Pfam" id="PF13377">
    <property type="entry name" value="Peripla_BP_3"/>
    <property type="match status" value="1"/>
</dbReference>
<dbReference type="CDD" id="cd01392">
    <property type="entry name" value="HTH_LacI"/>
    <property type="match status" value="1"/>
</dbReference>
<keyword evidence="2" id="KW-0238">DNA-binding</keyword>
<dbReference type="GO" id="GO:0000976">
    <property type="term" value="F:transcription cis-regulatory region binding"/>
    <property type="evidence" value="ECO:0007669"/>
    <property type="project" value="TreeGrafter"/>
</dbReference>
<dbReference type="CDD" id="cd06267">
    <property type="entry name" value="PBP1_LacI_sugar_binding-like"/>
    <property type="match status" value="1"/>
</dbReference>
<evidence type="ECO:0000259" key="4">
    <source>
        <dbReference type="PROSITE" id="PS50932"/>
    </source>
</evidence>
<feature type="domain" description="HTH lacI-type" evidence="4">
    <location>
        <begin position="3"/>
        <end position="57"/>
    </location>
</feature>
<dbReference type="Gene3D" id="1.10.260.40">
    <property type="entry name" value="lambda repressor-like DNA-binding domains"/>
    <property type="match status" value="1"/>
</dbReference>
<dbReference type="Proteomes" id="UP000316298">
    <property type="component" value="Unassembled WGS sequence"/>
</dbReference>
<keyword evidence="6" id="KW-1185">Reference proteome</keyword>
<dbReference type="InterPro" id="IPR010982">
    <property type="entry name" value="Lambda_DNA-bd_dom_sf"/>
</dbReference>
<dbReference type="InterPro" id="IPR046335">
    <property type="entry name" value="LacI/GalR-like_sensor"/>
</dbReference>
<accession>A0A542EMA7</accession>
<dbReference type="SUPFAM" id="SSF47413">
    <property type="entry name" value="lambda repressor-like DNA-binding domains"/>
    <property type="match status" value="1"/>
</dbReference>